<proteinExistence type="predicted"/>
<dbReference type="Pfam" id="PF00005">
    <property type="entry name" value="ABC_tran"/>
    <property type="match status" value="1"/>
</dbReference>
<dbReference type="AlphaFoldDB" id="X1KZ93"/>
<organism evidence="8">
    <name type="scientific">marine sediment metagenome</name>
    <dbReference type="NCBI Taxonomy" id="412755"/>
    <lineage>
        <taxon>unclassified sequences</taxon>
        <taxon>metagenomes</taxon>
        <taxon>ecological metagenomes</taxon>
    </lineage>
</organism>
<sequence length="71" mass="8111">TLELLYKVGIPMPEMRINEYPHQMSGGMKQRVMIGMAIACGPKVLIQPPEPYPKLHDPLFRGYKPADYCSY</sequence>
<evidence type="ECO:0000256" key="5">
    <source>
        <dbReference type="ARBA" id="ARBA00022967"/>
    </source>
</evidence>
<evidence type="ECO:0000256" key="3">
    <source>
        <dbReference type="ARBA" id="ARBA00022475"/>
    </source>
</evidence>
<keyword evidence="2" id="KW-0813">Transport</keyword>
<comment type="caution">
    <text evidence="8">The sequence shown here is derived from an EMBL/GenBank/DDBJ whole genome shotgun (WGS) entry which is preliminary data.</text>
</comment>
<keyword evidence="6" id="KW-0472">Membrane</keyword>
<comment type="subcellular location">
    <subcellularLocation>
        <location evidence="1">Membrane</location>
    </subcellularLocation>
</comment>
<evidence type="ECO:0000256" key="6">
    <source>
        <dbReference type="ARBA" id="ARBA00023136"/>
    </source>
</evidence>
<dbReference type="InterPro" id="IPR003439">
    <property type="entry name" value="ABC_transporter-like_ATP-bd"/>
</dbReference>
<dbReference type="GO" id="GO:0016020">
    <property type="term" value="C:membrane"/>
    <property type="evidence" value="ECO:0007669"/>
    <property type="project" value="UniProtKB-SubCell"/>
</dbReference>
<accession>X1KZ93</accession>
<dbReference type="InterPro" id="IPR050388">
    <property type="entry name" value="ABC_Ni/Peptide_Import"/>
</dbReference>
<dbReference type="PANTHER" id="PTHR43297">
    <property type="entry name" value="OLIGOPEPTIDE TRANSPORT ATP-BINDING PROTEIN APPD"/>
    <property type="match status" value="1"/>
</dbReference>
<evidence type="ECO:0000313" key="8">
    <source>
        <dbReference type="EMBL" id="GAH95484.1"/>
    </source>
</evidence>
<protein>
    <recommendedName>
        <fullName evidence="7">ABC transporter domain-containing protein</fullName>
    </recommendedName>
</protein>
<keyword evidence="5" id="KW-1278">Translocase</keyword>
<dbReference type="GO" id="GO:0005524">
    <property type="term" value="F:ATP binding"/>
    <property type="evidence" value="ECO:0007669"/>
    <property type="project" value="InterPro"/>
</dbReference>
<dbReference type="GO" id="GO:0016887">
    <property type="term" value="F:ATP hydrolysis activity"/>
    <property type="evidence" value="ECO:0007669"/>
    <property type="project" value="InterPro"/>
</dbReference>
<keyword evidence="3" id="KW-1003">Cell membrane</keyword>
<evidence type="ECO:0000259" key="7">
    <source>
        <dbReference type="Pfam" id="PF00005"/>
    </source>
</evidence>
<dbReference type="SUPFAM" id="SSF52540">
    <property type="entry name" value="P-loop containing nucleoside triphosphate hydrolases"/>
    <property type="match status" value="1"/>
</dbReference>
<dbReference type="Gene3D" id="3.40.50.300">
    <property type="entry name" value="P-loop containing nucleotide triphosphate hydrolases"/>
    <property type="match status" value="1"/>
</dbReference>
<feature type="domain" description="ABC transporter" evidence="7">
    <location>
        <begin position="7"/>
        <end position="46"/>
    </location>
</feature>
<dbReference type="InterPro" id="IPR027417">
    <property type="entry name" value="P-loop_NTPase"/>
</dbReference>
<name>X1KZ93_9ZZZZ</name>
<feature type="non-terminal residue" evidence="8">
    <location>
        <position position="1"/>
    </location>
</feature>
<dbReference type="EMBL" id="BARU01046998">
    <property type="protein sequence ID" value="GAH95484.1"/>
    <property type="molecule type" value="Genomic_DNA"/>
</dbReference>
<evidence type="ECO:0000256" key="2">
    <source>
        <dbReference type="ARBA" id="ARBA00022448"/>
    </source>
</evidence>
<keyword evidence="4" id="KW-0997">Cell inner membrane</keyword>
<gene>
    <name evidence="8" type="ORF">S03H2_70630</name>
</gene>
<dbReference type="PANTHER" id="PTHR43297:SF14">
    <property type="entry name" value="ATPASE AAA-TYPE CORE DOMAIN-CONTAINING PROTEIN"/>
    <property type="match status" value="1"/>
</dbReference>
<evidence type="ECO:0000256" key="1">
    <source>
        <dbReference type="ARBA" id="ARBA00004370"/>
    </source>
</evidence>
<reference evidence="8" key="1">
    <citation type="journal article" date="2014" name="Front. Microbiol.">
        <title>High frequency of phylogenetically diverse reductive dehalogenase-homologous genes in deep subseafloor sedimentary metagenomes.</title>
        <authorList>
            <person name="Kawai M."/>
            <person name="Futagami T."/>
            <person name="Toyoda A."/>
            <person name="Takaki Y."/>
            <person name="Nishi S."/>
            <person name="Hori S."/>
            <person name="Arai W."/>
            <person name="Tsubouchi T."/>
            <person name="Morono Y."/>
            <person name="Uchiyama I."/>
            <person name="Ito T."/>
            <person name="Fujiyama A."/>
            <person name="Inagaki F."/>
            <person name="Takami H."/>
        </authorList>
    </citation>
    <scope>NUCLEOTIDE SEQUENCE</scope>
    <source>
        <strain evidence="8">Expedition CK06-06</strain>
    </source>
</reference>
<evidence type="ECO:0000256" key="4">
    <source>
        <dbReference type="ARBA" id="ARBA00022519"/>
    </source>
</evidence>